<dbReference type="GO" id="GO:0005829">
    <property type="term" value="C:cytosol"/>
    <property type="evidence" value="ECO:0007669"/>
    <property type="project" value="TreeGrafter"/>
</dbReference>
<dbReference type="eggNOG" id="COG0835">
    <property type="taxonomic scope" value="Bacteria"/>
</dbReference>
<organism evidence="2 3">
    <name type="scientific">Treponema brennaborense (strain DSM 12168 / CIP 105900 / DD5/3)</name>
    <dbReference type="NCBI Taxonomy" id="906968"/>
    <lineage>
        <taxon>Bacteria</taxon>
        <taxon>Pseudomonadati</taxon>
        <taxon>Spirochaetota</taxon>
        <taxon>Spirochaetia</taxon>
        <taxon>Spirochaetales</taxon>
        <taxon>Treponemataceae</taxon>
        <taxon>Treponema</taxon>
    </lineage>
</organism>
<dbReference type="EMBL" id="CP002696">
    <property type="protein sequence ID" value="AEE15555.1"/>
    <property type="molecule type" value="Genomic_DNA"/>
</dbReference>
<dbReference type="KEGG" id="tbe:Trebr_0101"/>
<dbReference type="AlphaFoldDB" id="F4LKU4"/>
<evidence type="ECO:0000313" key="3">
    <source>
        <dbReference type="Proteomes" id="UP000006546"/>
    </source>
</evidence>
<dbReference type="Gene3D" id="2.40.50.180">
    <property type="entry name" value="CheA-289, Domain 4"/>
    <property type="match status" value="1"/>
</dbReference>
<feature type="domain" description="CheW-like" evidence="1">
    <location>
        <begin position="2"/>
        <end position="149"/>
    </location>
</feature>
<evidence type="ECO:0000313" key="2">
    <source>
        <dbReference type="EMBL" id="AEE15555.1"/>
    </source>
</evidence>
<dbReference type="Proteomes" id="UP000006546">
    <property type="component" value="Chromosome"/>
</dbReference>
<dbReference type="Pfam" id="PF01584">
    <property type="entry name" value="CheW"/>
    <property type="match status" value="1"/>
</dbReference>
<protein>
    <submittedName>
        <fullName evidence="2">CheW protein</fullName>
    </submittedName>
</protein>
<dbReference type="STRING" id="906968.Trebr_0101"/>
<dbReference type="OrthoDB" id="9794382at2"/>
<proteinExistence type="predicted"/>
<dbReference type="HOGENOM" id="CLU_048995_1_1_12"/>
<accession>F4LKU4</accession>
<dbReference type="InterPro" id="IPR002545">
    <property type="entry name" value="CheW-lke_dom"/>
</dbReference>
<evidence type="ECO:0000259" key="1">
    <source>
        <dbReference type="PROSITE" id="PS50851"/>
    </source>
</evidence>
<dbReference type="PANTHER" id="PTHR22617">
    <property type="entry name" value="CHEMOTAXIS SENSOR HISTIDINE KINASE-RELATED"/>
    <property type="match status" value="1"/>
</dbReference>
<dbReference type="Gene3D" id="2.30.30.40">
    <property type="entry name" value="SH3 Domains"/>
    <property type="match status" value="1"/>
</dbReference>
<dbReference type="SUPFAM" id="SSF50341">
    <property type="entry name" value="CheW-like"/>
    <property type="match status" value="1"/>
</dbReference>
<dbReference type="InterPro" id="IPR036061">
    <property type="entry name" value="CheW-like_dom_sf"/>
</dbReference>
<dbReference type="GO" id="GO:0006935">
    <property type="term" value="P:chemotaxis"/>
    <property type="evidence" value="ECO:0007669"/>
    <property type="project" value="InterPro"/>
</dbReference>
<dbReference type="RefSeq" id="WP_013757275.1">
    <property type="nucleotide sequence ID" value="NC_015500.1"/>
</dbReference>
<gene>
    <name evidence="2" type="ordered locus">Trebr_0101</name>
</gene>
<dbReference type="PANTHER" id="PTHR22617:SF23">
    <property type="entry name" value="CHEMOTAXIS PROTEIN CHEW"/>
    <property type="match status" value="1"/>
</dbReference>
<dbReference type="GO" id="GO:0007165">
    <property type="term" value="P:signal transduction"/>
    <property type="evidence" value="ECO:0007669"/>
    <property type="project" value="InterPro"/>
</dbReference>
<reference evidence="3" key="1">
    <citation type="submission" date="2011-04" db="EMBL/GenBank/DDBJ databases">
        <title>The complete genome of Treponema brennaborense DSM 12168.</title>
        <authorList>
            <person name="Lucas S."/>
            <person name="Han J."/>
            <person name="Lapidus A."/>
            <person name="Bruce D."/>
            <person name="Goodwin L."/>
            <person name="Pitluck S."/>
            <person name="Peters L."/>
            <person name="Kyrpides N."/>
            <person name="Mavromatis K."/>
            <person name="Ivanova N."/>
            <person name="Mikhailova N."/>
            <person name="Pagani I."/>
            <person name="Teshima H."/>
            <person name="Detter J.C."/>
            <person name="Tapia R."/>
            <person name="Han C."/>
            <person name="Land M."/>
            <person name="Hauser L."/>
            <person name="Markowitz V."/>
            <person name="Cheng J.-F."/>
            <person name="Hugenholtz P."/>
            <person name="Woyke T."/>
            <person name="Wu D."/>
            <person name="Gronow S."/>
            <person name="Wellnitz S."/>
            <person name="Brambilla E."/>
            <person name="Klenk H.-P."/>
            <person name="Eisen J.A."/>
        </authorList>
    </citation>
    <scope>NUCLEOTIDE SEQUENCE [LARGE SCALE GENOMIC DNA]</scope>
    <source>
        <strain evidence="3">DSM 12168 / CIP 105900 / DD5/3</strain>
    </source>
</reference>
<sequence length="165" mass="18169">MSNQYLTFTLNESLYAVNVTQVREVLEYRQPQELPCPDPVIAGLIRSRGQSISVVNMRRKFGFPDAEATADTRIIVLEINTPDHPEKTALFGAVADSVNEVMEIDASAEETPPEVGNSIASEFISGIGQHGEQFIIMLDINYVFTFEEIQCMNTAAAADAAERKA</sequence>
<dbReference type="PROSITE" id="PS50851">
    <property type="entry name" value="CHEW"/>
    <property type="match status" value="1"/>
</dbReference>
<keyword evidence="3" id="KW-1185">Reference proteome</keyword>
<dbReference type="InterPro" id="IPR039315">
    <property type="entry name" value="CheW"/>
</dbReference>
<dbReference type="SMART" id="SM00260">
    <property type="entry name" value="CheW"/>
    <property type="match status" value="1"/>
</dbReference>
<name>F4LKU4_TREBD</name>